<name>A0AAV2ALT6_9ARAC</name>
<feature type="non-terminal residue" evidence="2">
    <location>
        <position position="1"/>
    </location>
</feature>
<evidence type="ECO:0000256" key="1">
    <source>
        <dbReference type="SAM" id="MobiDB-lite"/>
    </source>
</evidence>
<evidence type="ECO:0000313" key="3">
    <source>
        <dbReference type="Proteomes" id="UP001497382"/>
    </source>
</evidence>
<reference evidence="2 3" key="1">
    <citation type="submission" date="2024-04" db="EMBL/GenBank/DDBJ databases">
        <authorList>
            <person name="Rising A."/>
            <person name="Reimegard J."/>
            <person name="Sonavane S."/>
            <person name="Akerstrom W."/>
            <person name="Nylinder S."/>
            <person name="Hedman E."/>
            <person name="Kallberg Y."/>
        </authorList>
    </citation>
    <scope>NUCLEOTIDE SEQUENCE [LARGE SCALE GENOMIC DNA]</scope>
</reference>
<dbReference type="AlphaFoldDB" id="A0AAV2ALT6"/>
<dbReference type="EMBL" id="CAXIEN010000182">
    <property type="protein sequence ID" value="CAL1284631.1"/>
    <property type="molecule type" value="Genomic_DNA"/>
</dbReference>
<sequence length="197" mass="22615">KTSTRFSVNGSKQKNNLTSTSSKDYKISRNEVPEDLLQSLLRLHSLLSILPKQSYSKSWLPNFLSIRLRNFIQKLQKIEPSSSTKQYITNNTSGEKYWNEVERGLRESLKSLKTMIDPTSTSLNSTDTTDKSIQVNEELVFQLLEDGFEMENTAVKPHIQEKSNGFNNIVLHEHQQMELATDNRKVPLKQATYLGNH</sequence>
<accession>A0AAV2ALT6</accession>
<protein>
    <submittedName>
        <fullName evidence="2">Uncharacterized protein</fullName>
    </submittedName>
</protein>
<gene>
    <name evidence="2" type="ORF">LARSCL_LOCUS13264</name>
</gene>
<organism evidence="2 3">
    <name type="scientific">Larinioides sclopetarius</name>
    <dbReference type="NCBI Taxonomy" id="280406"/>
    <lineage>
        <taxon>Eukaryota</taxon>
        <taxon>Metazoa</taxon>
        <taxon>Ecdysozoa</taxon>
        <taxon>Arthropoda</taxon>
        <taxon>Chelicerata</taxon>
        <taxon>Arachnida</taxon>
        <taxon>Araneae</taxon>
        <taxon>Araneomorphae</taxon>
        <taxon>Entelegynae</taxon>
        <taxon>Araneoidea</taxon>
        <taxon>Araneidae</taxon>
        <taxon>Larinioides</taxon>
    </lineage>
</organism>
<feature type="non-terminal residue" evidence="2">
    <location>
        <position position="197"/>
    </location>
</feature>
<proteinExistence type="predicted"/>
<evidence type="ECO:0000313" key="2">
    <source>
        <dbReference type="EMBL" id="CAL1284631.1"/>
    </source>
</evidence>
<dbReference type="Proteomes" id="UP001497382">
    <property type="component" value="Unassembled WGS sequence"/>
</dbReference>
<comment type="caution">
    <text evidence="2">The sequence shown here is derived from an EMBL/GenBank/DDBJ whole genome shotgun (WGS) entry which is preliminary data.</text>
</comment>
<feature type="region of interest" description="Disordered" evidence="1">
    <location>
        <begin position="1"/>
        <end position="22"/>
    </location>
</feature>
<keyword evidence="3" id="KW-1185">Reference proteome</keyword>